<evidence type="ECO:0000259" key="1">
    <source>
        <dbReference type="Pfam" id="PF07969"/>
    </source>
</evidence>
<dbReference type="InterPro" id="IPR050378">
    <property type="entry name" value="Metallo-dep_Hydrolases_sf"/>
</dbReference>
<dbReference type="Pfam" id="PF07969">
    <property type="entry name" value="Amidohydro_3"/>
    <property type="match status" value="1"/>
</dbReference>
<gene>
    <name evidence="2" type="ORF">GGQ22_04710</name>
</gene>
<dbReference type="GO" id="GO:0005829">
    <property type="term" value="C:cytosol"/>
    <property type="evidence" value="ECO:0007669"/>
    <property type="project" value="TreeGrafter"/>
</dbReference>
<dbReference type="Gene3D" id="3.20.20.140">
    <property type="entry name" value="Metal-dependent hydrolases"/>
    <property type="match status" value="1"/>
</dbReference>
<dbReference type="InterPro" id="IPR032466">
    <property type="entry name" value="Metal_Hydrolase"/>
</dbReference>
<dbReference type="InterPro" id="IPR011059">
    <property type="entry name" value="Metal-dep_hydrolase_composite"/>
</dbReference>
<dbReference type="SUPFAM" id="SSF51338">
    <property type="entry name" value="Composite domain of metallo-dependent hydrolases"/>
    <property type="match status" value="1"/>
</dbReference>
<dbReference type="Gene3D" id="3.30.1490.130">
    <property type="entry name" value="D-aminoacylase. Domain 3"/>
    <property type="match status" value="1"/>
</dbReference>
<dbReference type="Proteomes" id="UP000433406">
    <property type="component" value="Unassembled WGS sequence"/>
</dbReference>
<dbReference type="GO" id="GO:0016812">
    <property type="term" value="F:hydrolase activity, acting on carbon-nitrogen (but not peptide) bonds, in cyclic amides"/>
    <property type="evidence" value="ECO:0007669"/>
    <property type="project" value="TreeGrafter"/>
</dbReference>
<dbReference type="Gene3D" id="2.30.40.10">
    <property type="entry name" value="Urease, subunit C, domain 1"/>
    <property type="match status" value="1"/>
</dbReference>
<dbReference type="SUPFAM" id="SSF51556">
    <property type="entry name" value="Metallo-dependent hydrolases"/>
    <property type="match status" value="1"/>
</dbReference>
<dbReference type="CDD" id="cd01297">
    <property type="entry name" value="D-aminoacylase"/>
    <property type="match status" value="1"/>
</dbReference>
<protein>
    <submittedName>
        <fullName evidence="2">Amidohydrolase family protein</fullName>
    </submittedName>
</protein>
<dbReference type="EMBL" id="WLCI01000005">
    <property type="protein sequence ID" value="MTB94377.1"/>
    <property type="molecule type" value="Genomic_DNA"/>
</dbReference>
<proteinExistence type="predicted"/>
<dbReference type="InterPro" id="IPR023100">
    <property type="entry name" value="D-aminoacylase_insert_dom_sf"/>
</dbReference>
<sequence length="544" mass="58061">MDADVLVRGATVVDGTGREAYVADVAIAGDRVVAVGDLAGQTARRVVEAEGLVLCPGFIDIHTHSDVSLLHDPAGESKVLQGVTTEVPGNCGFSAFPLAEDRLDLHSDHLARIGDDVLPPAALTWRDLDGYAAKLEQDPPTLNVAPLVGHGTVRVAVMGVDQRPPTDDELDRMRRLVAESLEQGAFGLSTGLTHIPSGYGDTDEVRELVRVVAEHGALYATHARTSATPEGFPEVEEAIDTCRSVGARLQFSHAAINEPHKWGQAGDVVGLFERAEAAGLDVGFDVYPYDASASSLTQYLPPWVQAGGTEGLRRLLADPDTRARAERDLAAGWMDGIPWFWDRVLISRAGPGHDHLVGRSLEEAAHLEGVDPVTLTLDLCLAHGNSVQVVLFYRTEDDMTTFLAHRLSLVGSDGSAVPLDQGGLKPHPRGFGTFPRVLGRYVREQGLLSLPAAVHKMTGAVAERLQLPDRGVVRPGAVADLVLLDPATVVDRATFTEPTQAPVGIVQVLVNGTSVVEDGRLTGARPGRVLRRTTVARRAAEVAR</sequence>
<keyword evidence="3" id="KW-1185">Reference proteome</keyword>
<keyword evidence="2" id="KW-0378">Hydrolase</keyword>
<evidence type="ECO:0000313" key="2">
    <source>
        <dbReference type="EMBL" id="MTB94377.1"/>
    </source>
</evidence>
<dbReference type="RefSeq" id="WP_154614216.1">
    <property type="nucleotide sequence ID" value="NZ_CP053660.1"/>
</dbReference>
<reference evidence="2 3" key="1">
    <citation type="submission" date="2019-10" db="EMBL/GenBank/DDBJ databases">
        <title>Nocardioides novel species isolated from the excrement of Marmot.</title>
        <authorList>
            <person name="Zhang G."/>
        </authorList>
    </citation>
    <scope>NUCLEOTIDE SEQUENCE [LARGE SCALE GENOMIC DNA]</scope>
    <source>
        <strain evidence="3">zg-579</strain>
    </source>
</reference>
<name>A0A6I3IZ63_9ACTN</name>
<evidence type="ECO:0000313" key="3">
    <source>
        <dbReference type="Proteomes" id="UP000433406"/>
    </source>
</evidence>
<organism evidence="2 3">
    <name type="scientific">Nocardioides marmotae</name>
    <dbReference type="NCBI Taxonomy" id="2663857"/>
    <lineage>
        <taxon>Bacteria</taxon>
        <taxon>Bacillati</taxon>
        <taxon>Actinomycetota</taxon>
        <taxon>Actinomycetes</taxon>
        <taxon>Propionibacteriales</taxon>
        <taxon>Nocardioidaceae</taxon>
        <taxon>Nocardioides</taxon>
    </lineage>
</organism>
<comment type="caution">
    <text evidence="2">The sequence shown here is derived from an EMBL/GenBank/DDBJ whole genome shotgun (WGS) entry which is preliminary data.</text>
</comment>
<dbReference type="GO" id="GO:0016811">
    <property type="term" value="F:hydrolase activity, acting on carbon-nitrogen (but not peptide) bonds, in linear amides"/>
    <property type="evidence" value="ECO:0007669"/>
    <property type="project" value="InterPro"/>
</dbReference>
<accession>A0A6I3IZ63</accession>
<dbReference type="AlphaFoldDB" id="A0A6I3IZ63"/>
<dbReference type="InterPro" id="IPR013108">
    <property type="entry name" value="Amidohydro_3"/>
</dbReference>
<dbReference type="PANTHER" id="PTHR11647:SF1">
    <property type="entry name" value="COLLAPSIN RESPONSE MEDIATOR PROTEIN"/>
    <property type="match status" value="1"/>
</dbReference>
<dbReference type="PANTHER" id="PTHR11647">
    <property type="entry name" value="HYDRANTOINASE/DIHYDROPYRIMIDINASE FAMILY MEMBER"/>
    <property type="match status" value="1"/>
</dbReference>
<feature type="domain" description="Amidohydrolase 3" evidence="1">
    <location>
        <begin position="45"/>
        <end position="516"/>
    </location>
</feature>